<evidence type="ECO:0000313" key="1">
    <source>
        <dbReference type="EMBL" id="TXL77170.1"/>
    </source>
</evidence>
<dbReference type="OrthoDB" id="9843124at2"/>
<evidence type="ECO:0008006" key="3">
    <source>
        <dbReference type="Google" id="ProtNLM"/>
    </source>
</evidence>
<sequence length="149" mass="15645">MPANAVVVADDNPTSCSEIVSWLKAHDIDAHATSDASVVRLIEDVGARVVVCRPGSTGIALFHALQESADPPLIVLLSEASAAKDEVYFNGRLLVIVIRTPVAMAPLARFVKSVLGIATRGDSEAVLALASESLSSEPTAPQPQLRLVH</sequence>
<dbReference type="EMBL" id="VDUZ01000009">
    <property type="protein sequence ID" value="TXL77170.1"/>
    <property type="molecule type" value="Genomic_DNA"/>
</dbReference>
<name>A0A5C8PQX4_9HYPH</name>
<dbReference type="RefSeq" id="WP_147846870.1">
    <property type="nucleotide sequence ID" value="NZ_VDUZ01000009.1"/>
</dbReference>
<evidence type="ECO:0000313" key="2">
    <source>
        <dbReference type="Proteomes" id="UP000321638"/>
    </source>
</evidence>
<dbReference type="AlphaFoldDB" id="A0A5C8PQX4"/>
<reference evidence="1 2" key="1">
    <citation type="submission" date="2019-06" db="EMBL/GenBank/DDBJ databases">
        <title>New taxonomy in bacterial strain CC-CFT640, isolated from vineyard.</title>
        <authorList>
            <person name="Lin S.-Y."/>
            <person name="Tsai C.-F."/>
            <person name="Young C.-C."/>
        </authorList>
    </citation>
    <scope>NUCLEOTIDE SEQUENCE [LARGE SCALE GENOMIC DNA]</scope>
    <source>
        <strain evidence="1 2">CC-CFT640</strain>
    </source>
</reference>
<dbReference type="SUPFAM" id="SSF52172">
    <property type="entry name" value="CheY-like"/>
    <property type="match status" value="1"/>
</dbReference>
<dbReference type="Proteomes" id="UP000321638">
    <property type="component" value="Unassembled WGS sequence"/>
</dbReference>
<dbReference type="InterPro" id="IPR011006">
    <property type="entry name" value="CheY-like_superfamily"/>
</dbReference>
<protein>
    <recommendedName>
        <fullName evidence="3">Response regulator</fullName>
    </recommendedName>
</protein>
<comment type="caution">
    <text evidence="1">The sequence shown here is derived from an EMBL/GenBank/DDBJ whole genome shotgun (WGS) entry which is preliminary data.</text>
</comment>
<keyword evidence="2" id="KW-1185">Reference proteome</keyword>
<proteinExistence type="predicted"/>
<gene>
    <name evidence="1" type="ORF">FHP25_10420</name>
</gene>
<organism evidence="1 2">
    <name type="scientific">Vineibacter terrae</name>
    <dbReference type="NCBI Taxonomy" id="2586908"/>
    <lineage>
        <taxon>Bacteria</taxon>
        <taxon>Pseudomonadati</taxon>
        <taxon>Pseudomonadota</taxon>
        <taxon>Alphaproteobacteria</taxon>
        <taxon>Hyphomicrobiales</taxon>
        <taxon>Vineibacter</taxon>
    </lineage>
</organism>
<accession>A0A5C8PQX4</accession>